<organism evidence="1 2">
    <name type="scientific">Ruminiclostridium papyrosolvens C7</name>
    <dbReference type="NCBI Taxonomy" id="1330534"/>
    <lineage>
        <taxon>Bacteria</taxon>
        <taxon>Bacillati</taxon>
        <taxon>Bacillota</taxon>
        <taxon>Clostridia</taxon>
        <taxon>Eubacteriales</taxon>
        <taxon>Oscillospiraceae</taxon>
        <taxon>Ruminiclostridium</taxon>
    </lineage>
</organism>
<protein>
    <recommendedName>
        <fullName evidence="3">2-phosphoglycerate kinase</fullName>
    </recommendedName>
</protein>
<dbReference type="InterPro" id="IPR027417">
    <property type="entry name" value="P-loop_NTPase"/>
</dbReference>
<dbReference type="OrthoDB" id="2835040at2"/>
<comment type="caution">
    <text evidence="1">The sequence shown here is derived from an EMBL/GenBank/DDBJ whole genome shotgun (WGS) entry which is preliminary data.</text>
</comment>
<dbReference type="Gene3D" id="3.40.50.300">
    <property type="entry name" value="P-loop containing nucleotide triphosphate hydrolases"/>
    <property type="match status" value="1"/>
</dbReference>
<sequence length="209" mass="24033">MKADNNTPITYWLGCSTCAGKTTISNILSEKYGFIVYHCDEYLAKHIEKSNAQEHPNLNRVTKISWNDILSMKVDEYLEWTIGLFNEEFKMILEDLYKLSEGKPILVEGVGLLPELINNEISDIDHAILVVADEVFYIKHQMDRKELFERIRECTNPEQALENYINFDLAMGRYIINDAKRLGLSVIEVGNDSDIIKNVEAISSHFKLV</sequence>
<evidence type="ECO:0008006" key="3">
    <source>
        <dbReference type="Google" id="ProtNLM"/>
    </source>
</evidence>
<dbReference type="STRING" id="1330534.L323_15190"/>
<dbReference type="Proteomes" id="UP000016860">
    <property type="component" value="Unassembled WGS sequence"/>
</dbReference>
<evidence type="ECO:0000313" key="1">
    <source>
        <dbReference type="EMBL" id="EPR10043.1"/>
    </source>
</evidence>
<proteinExistence type="predicted"/>
<name>U4R090_9FIRM</name>
<accession>U4R090</accession>
<dbReference type="SUPFAM" id="SSF52540">
    <property type="entry name" value="P-loop containing nucleoside triphosphate hydrolases"/>
    <property type="match status" value="1"/>
</dbReference>
<evidence type="ECO:0000313" key="2">
    <source>
        <dbReference type="Proteomes" id="UP000016860"/>
    </source>
</evidence>
<dbReference type="PATRIC" id="fig|1330534.3.peg.3011"/>
<dbReference type="AlphaFoldDB" id="U4R090"/>
<gene>
    <name evidence="1" type="ORF">L323_15190</name>
</gene>
<dbReference type="RefSeq" id="WP_020816474.1">
    <property type="nucleotide sequence ID" value="NZ_ATAY01000076.1"/>
</dbReference>
<reference evidence="1 2" key="1">
    <citation type="journal article" date="2013" name="Genome Announc.">
        <title>Draft Genome Sequence of the Cellulolytic Bacterium Clostridium papyrosolvens C7 (ATCC 700395).</title>
        <authorList>
            <person name="Zepeda V."/>
            <person name="Dassa B."/>
            <person name="Borovok I."/>
            <person name="Lamed R."/>
            <person name="Bayer E.A."/>
            <person name="Cate J.H."/>
        </authorList>
    </citation>
    <scope>NUCLEOTIDE SEQUENCE [LARGE SCALE GENOMIC DNA]</scope>
    <source>
        <strain evidence="1 2">C7</strain>
    </source>
</reference>
<dbReference type="EMBL" id="ATAY01000076">
    <property type="protein sequence ID" value="EPR10043.1"/>
    <property type="molecule type" value="Genomic_DNA"/>
</dbReference>